<proteinExistence type="predicted"/>
<dbReference type="Pfam" id="PF23156">
    <property type="entry name" value="DUF7054"/>
    <property type="match status" value="1"/>
</dbReference>
<organism evidence="3 4">
    <name type="scientific">Vigna unguiculata</name>
    <name type="common">Cowpea</name>
    <dbReference type="NCBI Taxonomy" id="3917"/>
    <lineage>
        <taxon>Eukaryota</taxon>
        <taxon>Viridiplantae</taxon>
        <taxon>Streptophyta</taxon>
        <taxon>Embryophyta</taxon>
        <taxon>Tracheophyta</taxon>
        <taxon>Spermatophyta</taxon>
        <taxon>Magnoliopsida</taxon>
        <taxon>eudicotyledons</taxon>
        <taxon>Gunneridae</taxon>
        <taxon>Pentapetalae</taxon>
        <taxon>rosids</taxon>
        <taxon>fabids</taxon>
        <taxon>Fabales</taxon>
        <taxon>Fabaceae</taxon>
        <taxon>Papilionoideae</taxon>
        <taxon>50 kb inversion clade</taxon>
        <taxon>NPAAA clade</taxon>
        <taxon>indigoferoid/millettioid clade</taxon>
        <taxon>Phaseoleae</taxon>
        <taxon>Vigna</taxon>
    </lineage>
</organism>
<feature type="compositionally biased region" description="Basic residues" evidence="1">
    <location>
        <begin position="24"/>
        <end position="34"/>
    </location>
</feature>
<dbReference type="Proteomes" id="UP000501690">
    <property type="component" value="Linkage Group LG4"/>
</dbReference>
<keyword evidence="4" id="KW-1185">Reference proteome</keyword>
<evidence type="ECO:0000313" key="3">
    <source>
        <dbReference type="EMBL" id="QCD91596.1"/>
    </source>
</evidence>
<dbReference type="InterPro" id="IPR055482">
    <property type="entry name" value="DUF7054"/>
</dbReference>
<name>A0A4D6LU79_VIGUN</name>
<evidence type="ECO:0000256" key="1">
    <source>
        <dbReference type="SAM" id="MobiDB-lite"/>
    </source>
</evidence>
<dbReference type="Gramene" id="Vigun02g169800.1.v1.2">
    <property type="protein sequence ID" value="Vigun02g169800.1.v1.2"/>
    <property type="gene ID" value="Vigun02g169800.v1.2"/>
</dbReference>
<feature type="region of interest" description="Disordered" evidence="1">
    <location>
        <begin position="1"/>
        <end position="34"/>
    </location>
</feature>
<evidence type="ECO:0000313" key="4">
    <source>
        <dbReference type="Proteomes" id="UP000501690"/>
    </source>
</evidence>
<gene>
    <name evidence="3" type="ORF">DEO72_LG4g2562</name>
</gene>
<protein>
    <recommendedName>
        <fullName evidence="2">DUF7054 domain-containing protein</fullName>
    </recommendedName>
</protein>
<evidence type="ECO:0000259" key="2">
    <source>
        <dbReference type="Pfam" id="PF23156"/>
    </source>
</evidence>
<dbReference type="PANTHER" id="PTHR33270:SF6">
    <property type="entry name" value="OS02G0448600 PROTEIN"/>
    <property type="match status" value="1"/>
</dbReference>
<reference evidence="3 4" key="1">
    <citation type="submission" date="2019-04" db="EMBL/GenBank/DDBJ databases">
        <title>An improved genome assembly and genetic linkage map for asparagus bean, Vigna unguiculata ssp. sesquipedialis.</title>
        <authorList>
            <person name="Xia Q."/>
            <person name="Zhang R."/>
            <person name="Dong Y."/>
        </authorList>
    </citation>
    <scope>NUCLEOTIDE SEQUENCE [LARGE SCALE GENOMIC DNA]</scope>
    <source>
        <tissue evidence="3">Leaf</tissue>
    </source>
</reference>
<dbReference type="InterPro" id="IPR040358">
    <property type="entry name" value="At4g22758-like"/>
</dbReference>
<sequence>MSPRTSSPVGSVRRNKPRQPLPSPRRRTNNKPKPVKVLKRCSSAPLLTRRENGDAHGHYWNSGTFFRPKTFSDAFLSSPSPLSSPRIHTKQIIKGYDKEAKVVVNVTVEGSPGPVRAMVKLGSSVDDTIKLVVDKYREEGRSPNINPSMTSSFELHHSHFSLQSLDKSEVIADVGSRSFYLRKNSDASSILSSFHSGSAPLLVSRASTPSLPNPPSFFIPSFFARKISKIVRRAQRLWNIVVCSQ</sequence>
<dbReference type="OrthoDB" id="1885101at2759"/>
<feature type="domain" description="DUF7054" evidence="2">
    <location>
        <begin position="98"/>
        <end position="182"/>
    </location>
</feature>
<dbReference type="PANTHER" id="PTHR33270">
    <property type="entry name" value="BNAC05G50380D PROTEIN"/>
    <property type="match status" value="1"/>
</dbReference>
<dbReference type="AlphaFoldDB" id="A0A4D6LU79"/>
<dbReference type="EMBL" id="CP039348">
    <property type="protein sequence ID" value="QCD91596.1"/>
    <property type="molecule type" value="Genomic_DNA"/>
</dbReference>
<accession>A0A4D6LU79</accession>